<comment type="caution">
    <text evidence="2">The sequence shown here is derived from an EMBL/GenBank/DDBJ whole genome shotgun (WGS) entry which is preliminary data.</text>
</comment>
<dbReference type="EMBL" id="JBHLWV010000020">
    <property type="protein sequence ID" value="MFC0315233.1"/>
    <property type="molecule type" value="Genomic_DNA"/>
</dbReference>
<keyword evidence="3" id="KW-1185">Reference proteome</keyword>
<dbReference type="NCBIfam" id="TIGR03085">
    <property type="entry name" value="TIGR03085 family metal-binding protein"/>
    <property type="match status" value="1"/>
</dbReference>
<evidence type="ECO:0000313" key="3">
    <source>
        <dbReference type="Proteomes" id="UP001589783"/>
    </source>
</evidence>
<organism evidence="2 3">
    <name type="scientific">Gordonia phosphorivorans</name>
    <dbReference type="NCBI Taxonomy" id="1056982"/>
    <lineage>
        <taxon>Bacteria</taxon>
        <taxon>Bacillati</taxon>
        <taxon>Actinomycetota</taxon>
        <taxon>Actinomycetes</taxon>
        <taxon>Mycobacteriales</taxon>
        <taxon>Gordoniaceae</taxon>
        <taxon>Gordonia</taxon>
    </lineage>
</organism>
<dbReference type="NCBIfam" id="TIGR03083">
    <property type="entry name" value="maleylpyruvate isomerase family mycothiol-dependent enzyme"/>
    <property type="match status" value="1"/>
</dbReference>
<evidence type="ECO:0000313" key="2">
    <source>
        <dbReference type="EMBL" id="MFC0315233.1"/>
    </source>
</evidence>
<reference evidence="2 3" key="1">
    <citation type="submission" date="2024-09" db="EMBL/GenBank/DDBJ databases">
        <authorList>
            <person name="Sun Q."/>
            <person name="Mori K."/>
        </authorList>
    </citation>
    <scope>NUCLEOTIDE SEQUENCE [LARGE SCALE GENOMIC DNA]</scope>
    <source>
        <strain evidence="2 3">CCM 7957</strain>
    </source>
</reference>
<accession>A0ABV6H8L5</accession>
<dbReference type="Proteomes" id="UP001589783">
    <property type="component" value="Unassembled WGS sequence"/>
</dbReference>
<gene>
    <name evidence="2" type="ORF">ACFFJD_10260</name>
</gene>
<sequence length="210" mass="22960">MNWARVERRGLVEAMRREGPEAPTLCTGWTTRDLAVHLLLRERRPDAAAGMFLPPLGAWTGRVTRGYIARDYDELLDDVEAGPPWYSPFALADKYVNLAEMFVHHEDVLRGGADPTGPWMPRQLAPELSTALELPLKMMGRVTMGKSPARVQLCAPDGRELLSVGSGEPVTVSGAVGELVLFAFGRAPVDVTFRGDPAVVALLQTARRSV</sequence>
<dbReference type="SUPFAM" id="SSF109854">
    <property type="entry name" value="DinB/YfiT-like putative metalloenzymes"/>
    <property type="match status" value="1"/>
</dbReference>
<dbReference type="InterPro" id="IPR017517">
    <property type="entry name" value="Maleyloyr_isom"/>
</dbReference>
<dbReference type="Pfam" id="PF11716">
    <property type="entry name" value="MDMPI_N"/>
    <property type="match status" value="1"/>
</dbReference>
<dbReference type="RefSeq" id="WP_382364460.1">
    <property type="nucleotide sequence ID" value="NZ_JBHLWV010000020.1"/>
</dbReference>
<proteinExistence type="predicted"/>
<feature type="domain" description="Mycothiol-dependent maleylpyruvate isomerase metal-binding" evidence="1">
    <location>
        <begin position="9"/>
        <end position="46"/>
    </location>
</feature>
<evidence type="ECO:0000259" key="1">
    <source>
        <dbReference type="Pfam" id="PF11716"/>
    </source>
</evidence>
<dbReference type="InterPro" id="IPR034660">
    <property type="entry name" value="DinB/YfiT-like"/>
</dbReference>
<name>A0ABV6H8L5_9ACTN</name>
<dbReference type="InterPro" id="IPR024344">
    <property type="entry name" value="MDMPI_metal-binding"/>
</dbReference>
<dbReference type="InterPro" id="IPR017519">
    <property type="entry name" value="CHP03085"/>
</dbReference>
<protein>
    <submittedName>
        <fullName evidence="2">TIGR03085 family metal-binding protein</fullName>
    </submittedName>
</protein>